<comment type="caution">
    <text evidence="2">The sequence shown here is derived from an EMBL/GenBank/DDBJ whole genome shotgun (WGS) entry which is preliminary data.</text>
</comment>
<dbReference type="GO" id="GO:0003723">
    <property type="term" value="F:RNA binding"/>
    <property type="evidence" value="ECO:0007669"/>
    <property type="project" value="TreeGrafter"/>
</dbReference>
<evidence type="ECO:0000313" key="2">
    <source>
        <dbReference type="EMBL" id="CAF5063313.1"/>
    </source>
</evidence>
<proteinExistence type="predicted"/>
<dbReference type="Proteomes" id="UP000681967">
    <property type="component" value="Unassembled WGS sequence"/>
</dbReference>
<protein>
    <recommendedName>
        <fullName evidence="1">Helicase-associated domain-containing protein</fullName>
    </recommendedName>
</protein>
<dbReference type="SMART" id="SM00847">
    <property type="entry name" value="HA2"/>
    <property type="match status" value="1"/>
</dbReference>
<dbReference type="InterPro" id="IPR007502">
    <property type="entry name" value="Helicase-assoc_dom"/>
</dbReference>
<feature type="domain" description="Helicase-associated" evidence="1">
    <location>
        <begin position="31"/>
        <end position="122"/>
    </location>
</feature>
<dbReference type="Pfam" id="PF21010">
    <property type="entry name" value="HA2_C"/>
    <property type="match status" value="1"/>
</dbReference>
<reference evidence="2" key="1">
    <citation type="submission" date="2021-02" db="EMBL/GenBank/DDBJ databases">
        <authorList>
            <person name="Nowell W R."/>
        </authorList>
    </citation>
    <scope>NUCLEOTIDE SEQUENCE</scope>
</reference>
<dbReference type="PANTHER" id="PTHR18934:SF213">
    <property type="entry name" value="3'-5' RNA HELICASE YTHDC2"/>
    <property type="match status" value="1"/>
</dbReference>
<dbReference type="EMBL" id="CAJOBH010228881">
    <property type="protein sequence ID" value="CAF5063313.1"/>
    <property type="molecule type" value="Genomic_DNA"/>
</dbReference>
<organism evidence="2 3">
    <name type="scientific">Rotaria magnacalcarata</name>
    <dbReference type="NCBI Taxonomy" id="392030"/>
    <lineage>
        <taxon>Eukaryota</taxon>
        <taxon>Metazoa</taxon>
        <taxon>Spiralia</taxon>
        <taxon>Gnathifera</taxon>
        <taxon>Rotifera</taxon>
        <taxon>Eurotatoria</taxon>
        <taxon>Bdelloidea</taxon>
        <taxon>Philodinida</taxon>
        <taxon>Philodinidae</taxon>
        <taxon>Rotaria</taxon>
    </lineage>
</organism>
<evidence type="ECO:0000259" key="1">
    <source>
        <dbReference type="SMART" id="SM00847"/>
    </source>
</evidence>
<dbReference type="GO" id="GO:0004386">
    <property type="term" value="F:helicase activity"/>
    <property type="evidence" value="ECO:0007669"/>
    <property type="project" value="TreeGrafter"/>
</dbReference>
<name>A0A8S3EGQ8_9BILA</name>
<dbReference type="AlphaFoldDB" id="A0A8S3EGQ8"/>
<dbReference type="Gene3D" id="1.20.120.1080">
    <property type="match status" value="1"/>
</dbReference>
<evidence type="ECO:0000313" key="3">
    <source>
        <dbReference type="Proteomes" id="UP000681967"/>
    </source>
</evidence>
<dbReference type="PANTHER" id="PTHR18934">
    <property type="entry name" value="ATP-DEPENDENT RNA HELICASE"/>
    <property type="match status" value="1"/>
</dbReference>
<sequence>MQAKLFAWTNCSVAEFMLKLPFPPPFAIVRAGISQLKNLDLLDKWEDLVELGAFCLALPIVELPYAMMIVYAHLFKCLRPILIIVSTIIIGDPFQSKPNNRFSLEFKRRLVSNKNSDHFVFYQLYLQWEQSTDKKQFCINQNIKYFRMKQIDCFKKSIIDYLIHIKFSKFFYSNNDENIDLNENSSCWPLIQAILVRCLPQNLISYDQQWLSR</sequence>
<gene>
    <name evidence="2" type="ORF">BYL167_LOCUS59575</name>
</gene>
<accession>A0A8S3EGQ8</accession>